<comment type="cofactor">
    <cofactor evidence="1 6">
        <name>pyridoxal 5'-phosphate</name>
        <dbReference type="ChEBI" id="CHEBI:597326"/>
    </cofactor>
</comment>
<dbReference type="InterPro" id="IPR015421">
    <property type="entry name" value="PyrdxlP-dep_Trfase_major"/>
</dbReference>
<reference evidence="8 9" key="1">
    <citation type="journal article" date="2018" name="Int. J. Syst. Evol. Microbiol.">
        <title>Uliginosibacterium sediminicola sp. nov., isolated from freshwater sediment.</title>
        <authorList>
            <person name="Hwang W.M."/>
            <person name="Kim S.M."/>
            <person name="Kang K."/>
            <person name="Ahn T.Y."/>
        </authorList>
    </citation>
    <scope>NUCLEOTIDE SEQUENCE [LARGE SCALE GENOMIC DNA]</scope>
    <source>
        <strain evidence="8 9">M1-21</strain>
    </source>
</reference>
<evidence type="ECO:0000256" key="4">
    <source>
        <dbReference type="ARBA" id="ARBA00022679"/>
    </source>
</evidence>
<dbReference type="Proteomes" id="UP001410394">
    <property type="component" value="Unassembled WGS sequence"/>
</dbReference>
<dbReference type="Gene3D" id="3.40.640.10">
    <property type="entry name" value="Type I PLP-dependent aspartate aminotransferase-like (Major domain)"/>
    <property type="match status" value="1"/>
</dbReference>
<dbReference type="EMBL" id="JBDIVE010000003">
    <property type="protein sequence ID" value="MEN3068361.1"/>
    <property type="molecule type" value="Genomic_DNA"/>
</dbReference>
<evidence type="ECO:0000256" key="2">
    <source>
        <dbReference type="ARBA" id="ARBA00007441"/>
    </source>
</evidence>
<dbReference type="InterPro" id="IPR004839">
    <property type="entry name" value="Aminotransferase_I/II_large"/>
</dbReference>
<evidence type="ECO:0000259" key="7">
    <source>
        <dbReference type="Pfam" id="PF00155"/>
    </source>
</evidence>
<dbReference type="PANTHER" id="PTHR46383:SF2">
    <property type="entry name" value="AMINOTRANSFERASE"/>
    <property type="match status" value="1"/>
</dbReference>
<dbReference type="NCBIfam" id="NF005601">
    <property type="entry name" value="PRK07337.1"/>
    <property type="match status" value="1"/>
</dbReference>
<evidence type="ECO:0000313" key="8">
    <source>
        <dbReference type="EMBL" id="MEN3068361.1"/>
    </source>
</evidence>
<feature type="domain" description="Aminotransferase class I/classII large" evidence="7">
    <location>
        <begin position="33"/>
        <end position="380"/>
    </location>
</feature>
<dbReference type="Pfam" id="PF00155">
    <property type="entry name" value="Aminotran_1_2"/>
    <property type="match status" value="1"/>
</dbReference>
<dbReference type="PROSITE" id="PS00105">
    <property type="entry name" value="AA_TRANSFER_CLASS_1"/>
    <property type="match status" value="1"/>
</dbReference>
<dbReference type="EC" id="2.6.1.-" evidence="6"/>
<dbReference type="RefSeq" id="WP_345919130.1">
    <property type="nucleotide sequence ID" value="NZ_JBDIVE010000003.1"/>
</dbReference>
<evidence type="ECO:0000313" key="9">
    <source>
        <dbReference type="Proteomes" id="UP001410394"/>
    </source>
</evidence>
<evidence type="ECO:0000256" key="6">
    <source>
        <dbReference type="RuleBase" id="RU000481"/>
    </source>
</evidence>
<comment type="caution">
    <text evidence="8">The sequence shown here is derived from an EMBL/GenBank/DDBJ whole genome shotgun (WGS) entry which is preliminary data.</text>
</comment>
<keyword evidence="5" id="KW-0663">Pyridoxal phosphate</keyword>
<evidence type="ECO:0000256" key="5">
    <source>
        <dbReference type="ARBA" id="ARBA00022898"/>
    </source>
</evidence>
<keyword evidence="9" id="KW-1185">Reference proteome</keyword>
<dbReference type="NCBIfam" id="NF006514">
    <property type="entry name" value="PRK08960.1"/>
    <property type="match status" value="1"/>
</dbReference>
<proteinExistence type="inferred from homology"/>
<evidence type="ECO:0000256" key="1">
    <source>
        <dbReference type="ARBA" id="ARBA00001933"/>
    </source>
</evidence>
<accession>A0ABU9YX84</accession>
<protein>
    <recommendedName>
        <fullName evidence="6">Aminotransferase</fullName>
        <ecNumber evidence="6">2.6.1.-</ecNumber>
    </recommendedName>
</protein>
<dbReference type="SUPFAM" id="SSF53383">
    <property type="entry name" value="PLP-dependent transferases"/>
    <property type="match status" value="1"/>
</dbReference>
<dbReference type="CDD" id="cd00609">
    <property type="entry name" value="AAT_like"/>
    <property type="match status" value="1"/>
</dbReference>
<evidence type="ECO:0000256" key="3">
    <source>
        <dbReference type="ARBA" id="ARBA00022576"/>
    </source>
</evidence>
<dbReference type="InterPro" id="IPR015424">
    <property type="entry name" value="PyrdxlP-dep_Trfase"/>
</dbReference>
<sequence length="385" mass="41704">MSQHIAQRARNIPPFHVMELLARAQALQAQGRDIIHMEVGEPDFPLAPTILEAAQRYLAQGRVDYTPAAGLPALREAIARHYAERFGVAVSPERILVTAGASGALMLAHALLTEPGDHWLLPDPGYPCNQQFVRAFSGLPQALAVDASSAFQPRADQVAAAWTAQTRGIMLASPANPTGTLIAPAELARIHALVKARGGSLLVDEIYQGLSYGTAPSTALSLGEDVFVINSFSKYFGMTGWRLGWLVAPQACVRDLERLAQHYTICASAPAQHTALAAFSAESTAIFEARRAELDVRRRLLLDGLEALGLQVPARPEGAFYAWADVSAVAADAAVLARRFLEDAGVATTPGIDFVRRQPERWLRLAYTTEVGRIEEALRRMRSVL</sequence>
<dbReference type="GO" id="GO:0008483">
    <property type="term" value="F:transaminase activity"/>
    <property type="evidence" value="ECO:0007669"/>
    <property type="project" value="UniProtKB-KW"/>
</dbReference>
<keyword evidence="4 6" id="KW-0808">Transferase</keyword>
<dbReference type="InterPro" id="IPR050596">
    <property type="entry name" value="AspAT/PAT-like"/>
</dbReference>
<gene>
    <name evidence="8" type="ORF">ABDB84_07710</name>
</gene>
<name>A0ABU9YX84_9RHOO</name>
<dbReference type="InterPro" id="IPR004838">
    <property type="entry name" value="NHTrfase_class1_PyrdxlP-BS"/>
</dbReference>
<organism evidence="8 9">
    <name type="scientific">Uliginosibacterium sediminicola</name>
    <dbReference type="NCBI Taxonomy" id="2024550"/>
    <lineage>
        <taxon>Bacteria</taxon>
        <taxon>Pseudomonadati</taxon>
        <taxon>Pseudomonadota</taxon>
        <taxon>Betaproteobacteria</taxon>
        <taxon>Rhodocyclales</taxon>
        <taxon>Zoogloeaceae</taxon>
        <taxon>Uliginosibacterium</taxon>
    </lineage>
</organism>
<keyword evidence="3 6" id="KW-0032">Aminotransferase</keyword>
<dbReference type="PANTHER" id="PTHR46383">
    <property type="entry name" value="ASPARTATE AMINOTRANSFERASE"/>
    <property type="match status" value="1"/>
</dbReference>
<comment type="similarity">
    <text evidence="2 6">Belongs to the class-I pyridoxal-phosphate-dependent aminotransferase family.</text>
</comment>